<comment type="subcellular location">
    <subcellularLocation>
        <location evidence="1">Nucleus</location>
    </subcellularLocation>
</comment>
<dbReference type="InterPro" id="IPR044549">
    <property type="entry name" value="bHLH_AtIBH1-like"/>
</dbReference>
<keyword evidence="8" id="KW-1185">Reference proteome</keyword>
<evidence type="ECO:0000256" key="4">
    <source>
        <dbReference type="ARBA" id="ARBA00023242"/>
    </source>
</evidence>
<protein>
    <recommendedName>
        <fullName evidence="6">IBH1-like N-terminal domain-containing protein</fullName>
    </recommendedName>
</protein>
<name>A0A2G9GS27_9LAMI</name>
<keyword evidence="4" id="KW-0539">Nucleus</keyword>
<feature type="region of interest" description="Disordered" evidence="5">
    <location>
        <begin position="81"/>
        <end position="103"/>
    </location>
</feature>
<dbReference type="InterPro" id="IPR059002">
    <property type="entry name" value="IBH1_N"/>
</dbReference>
<accession>A0A2G9GS27</accession>
<dbReference type="GO" id="GO:0006355">
    <property type="term" value="P:regulation of DNA-templated transcription"/>
    <property type="evidence" value="ECO:0007669"/>
    <property type="project" value="InterPro"/>
</dbReference>
<sequence>MKSHKHSPTNPNSIKAKLTFRFLQAMKKLNKKIPPSLSSEDKYKRYHAIRIAAYESMAFAVGMHKAWSRALLRKMITNHRHPMKKRQKAPHHDGKNVVITRGNPRNYGGELGFGPENDLRKLVPGGKGMDICRLLNETGDYIKCLKAQVKVMRKIVDFSSR</sequence>
<dbReference type="Proteomes" id="UP000231279">
    <property type="component" value="Unassembled WGS sequence"/>
</dbReference>
<dbReference type="PANTHER" id="PTHR33124">
    <property type="entry name" value="TRANSCRIPTION FACTOR IBH1-LIKE 1"/>
    <property type="match status" value="1"/>
</dbReference>
<feature type="domain" description="IBH1-like N-terminal" evidence="6">
    <location>
        <begin position="15"/>
        <end position="78"/>
    </location>
</feature>
<dbReference type="OrthoDB" id="786845at2759"/>
<gene>
    <name evidence="7" type="ORF">CDL12_19413</name>
</gene>
<comment type="caution">
    <text evidence="7">The sequence shown here is derived from an EMBL/GenBank/DDBJ whole genome shotgun (WGS) entry which is preliminary data.</text>
</comment>
<dbReference type="PANTHER" id="PTHR33124:SF40">
    <property type="entry name" value="TRANSCRIPTION FACTOR IBH1"/>
    <property type="match status" value="1"/>
</dbReference>
<proteinExistence type="predicted"/>
<dbReference type="STRING" id="429701.A0A2G9GS27"/>
<dbReference type="GO" id="GO:0005634">
    <property type="term" value="C:nucleus"/>
    <property type="evidence" value="ECO:0007669"/>
    <property type="project" value="UniProtKB-SubCell"/>
</dbReference>
<dbReference type="InterPro" id="IPR044660">
    <property type="entry name" value="IBH1-like"/>
</dbReference>
<keyword evidence="3" id="KW-0804">Transcription</keyword>
<dbReference type="AlphaFoldDB" id="A0A2G9GS27"/>
<organism evidence="7 8">
    <name type="scientific">Handroanthus impetiginosus</name>
    <dbReference type="NCBI Taxonomy" id="429701"/>
    <lineage>
        <taxon>Eukaryota</taxon>
        <taxon>Viridiplantae</taxon>
        <taxon>Streptophyta</taxon>
        <taxon>Embryophyta</taxon>
        <taxon>Tracheophyta</taxon>
        <taxon>Spermatophyta</taxon>
        <taxon>Magnoliopsida</taxon>
        <taxon>eudicotyledons</taxon>
        <taxon>Gunneridae</taxon>
        <taxon>Pentapetalae</taxon>
        <taxon>asterids</taxon>
        <taxon>lamiids</taxon>
        <taxon>Lamiales</taxon>
        <taxon>Bignoniaceae</taxon>
        <taxon>Crescentiina</taxon>
        <taxon>Tabebuia alliance</taxon>
        <taxon>Handroanthus</taxon>
    </lineage>
</organism>
<evidence type="ECO:0000259" key="6">
    <source>
        <dbReference type="Pfam" id="PF26576"/>
    </source>
</evidence>
<evidence type="ECO:0000313" key="8">
    <source>
        <dbReference type="Proteomes" id="UP000231279"/>
    </source>
</evidence>
<evidence type="ECO:0000256" key="5">
    <source>
        <dbReference type="SAM" id="MobiDB-lite"/>
    </source>
</evidence>
<evidence type="ECO:0000313" key="7">
    <source>
        <dbReference type="EMBL" id="PIN08015.1"/>
    </source>
</evidence>
<dbReference type="Pfam" id="PF26576">
    <property type="entry name" value="IBH1_N"/>
    <property type="match status" value="1"/>
</dbReference>
<reference evidence="8" key="1">
    <citation type="journal article" date="2018" name="Gigascience">
        <title>Genome assembly of the Pink Ipe (Handroanthus impetiginosus, Bignoniaceae), a highly valued, ecologically keystone Neotropical timber forest tree.</title>
        <authorList>
            <person name="Silva-Junior O.B."/>
            <person name="Grattapaglia D."/>
            <person name="Novaes E."/>
            <person name="Collevatti R.G."/>
        </authorList>
    </citation>
    <scope>NUCLEOTIDE SEQUENCE [LARGE SCALE GENOMIC DNA]</scope>
    <source>
        <strain evidence="8">cv. UFG-1</strain>
    </source>
</reference>
<dbReference type="EMBL" id="NKXS01003929">
    <property type="protein sequence ID" value="PIN08015.1"/>
    <property type="molecule type" value="Genomic_DNA"/>
</dbReference>
<keyword evidence="2" id="KW-0805">Transcription regulation</keyword>
<dbReference type="CDD" id="cd11444">
    <property type="entry name" value="bHLH_AtIBH1_like"/>
    <property type="match status" value="1"/>
</dbReference>
<evidence type="ECO:0000256" key="2">
    <source>
        <dbReference type="ARBA" id="ARBA00023015"/>
    </source>
</evidence>
<evidence type="ECO:0000256" key="1">
    <source>
        <dbReference type="ARBA" id="ARBA00004123"/>
    </source>
</evidence>
<evidence type="ECO:0000256" key="3">
    <source>
        <dbReference type="ARBA" id="ARBA00023163"/>
    </source>
</evidence>